<name>A0A1I4I4J1_9EURY</name>
<keyword evidence="3" id="KW-1185">Reference proteome</keyword>
<dbReference type="AlphaFoldDB" id="A0A1I4I4J1"/>
<evidence type="ECO:0008006" key="4">
    <source>
        <dbReference type="Google" id="ProtNLM"/>
    </source>
</evidence>
<dbReference type="EMBL" id="FOTC01000007">
    <property type="protein sequence ID" value="SFL49255.1"/>
    <property type="molecule type" value="Genomic_DNA"/>
</dbReference>
<evidence type="ECO:0000256" key="1">
    <source>
        <dbReference type="SAM" id="MobiDB-lite"/>
    </source>
</evidence>
<dbReference type="PROSITE" id="PS51318">
    <property type="entry name" value="TAT"/>
    <property type="match status" value="1"/>
</dbReference>
<dbReference type="PANTHER" id="PTHR30289">
    <property type="entry name" value="UNCHARACTERIZED PROTEIN YBCL-RELATED"/>
    <property type="match status" value="1"/>
</dbReference>
<dbReference type="PANTHER" id="PTHR30289:SF1">
    <property type="entry name" value="PEBP (PHOSPHATIDYLETHANOLAMINE-BINDING PROTEIN) FAMILY PROTEIN"/>
    <property type="match status" value="1"/>
</dbReference>
<dbReference type="InterPro" id="IPR036610">
    <property type="entry name" value="PEBP-like_sf"/>
</dbReference>
<feature type="region of interest" description="Disordered" evidence="1">
    <location>
        <begin position="20"/>
        <end position="121"/>
    </location>
</feature>
<dbReference type="Pfam" id="PF01161">
    <property type="entry name" value="PBP"/>
    <property type="match status" value="1"/>
</dbReference>
<dbReference type="InterPro" id="IPR006311">
    <property type="entry name" value="TAT_signal"/>
</dbReference>
<dbReference type="Proteomes" id="UP000199607">
    <property type="component" value="Unassembled WGS sequence"/>
</dbReference>
<evidence type="ECO:0000313" key="2">
    <source>
        <dbReference type="EMBL" id="SFL49255.1"/>
    </source>
</evidence>
<dbReference type="RefSeq" id="WP_177197708.1">
    <property type="nucleotide sequence ID" value="NZ_FOTC01000007.1"/>
</dbReference>
<organism evidence="2 3">
    <name type="scientific">Halogranum rubrum</name>
    <dbReference type="NCBI Taxonomy" id="553466"/>
    <lineage>
        <taxon>Archaea</taxon>
        <taxon>Methanobacteriati</taxon>
        <taxon>Methanobacteriota</taxon>
        <taxon>Stenosarchaea group</taxon>
        <taxon>Halobacteria</taxon>
        <taxon>Halobacteriales</taxon>
        <taxon>Haloferacaceae</taxon>
    </lineage>
</organism>
<accession>A0A1I4I4J1</accession>
<dbReference type="SUPFAM" id="SSF49777">
    <property type="entry name" value="PEBP-like"/>
    <property type="match status" value="1"/>
</dbReference>
<protein>
    <recommendedName>
        <fullName evidence="4">Phospholipid-binding protein, PBP family</fullName>
    </recommendedName>
</protein>
<feature type="compositionally biased region" description="Polar residues" evidence="1">
    <location>
        <begin position="23"/>
        <end position="34"/>
    </location>
</feature>
<dbReference type="PROSITE" id="PS51257">
    <property type="entry name" value="PROKAR_LIPOPROTEIN"/>
    <property type="match status" value="1"/>
</dbReference>
<dbReference type="CDD" id="cd00865">
    <property type="entry name" value="PEBP_bact_arch"/>
    <property type="match status" value="1"/>
</dbReference>
<feature type="compositionally biased region" description="Polar residues" evidence="1">
    <location>
        <begin position="89"/>
        <end position="99"/>
    </location>
</feature>
<proteinExistence type="predicted"/>
<evidence type="ECO:0000313" key="3">
    <source>
        <dbReference type="Proteomes" id="UP000199607"/>
    </source>
</evidence>
<dbReference type="Gene3D" id="3.90.280.10">
    <property type="entry name" value="PEBP-like"/>
    <property type="match status" value="1"/>
</dbReference>
<dbReference type="InterPro" id="IPR005247">
    <property type="entry name" value="YbhB_YbcL/LppC-like"/>
</dbReference>
<gene>
    <name evidence="2" type="ORF">SAMN04487950_3962</name>
</gene>
<feature type="compositionally biased region" description="Low complexity" evidence="1">
    <location>
        <begin position="35"/>
        <end position="83"/>
    </location>
</feature>
<dbReference type="NCBIfam" id="TIGR00481">
    <property type="entry name" value="YbhB/YbcL family Raf kinase inhibitor-like protein"/>
    <property type="match status" value="1"/>
</dbReference>
<reference evidence="3" key="1">
    <citation type="submission" date="2016-10" db="EMBL/GenBank/DDBJ databases">
        <authorList>
            <person name="Varghese N."/>
            <person name="Submissions S."/>
        </authorList>
    </citation>
    <scope>NUCLEOTIDE SEQUENCE [LARGE SCALE GENOMIC DNA]</scope>
    <source>
        <strain evidence="3">CGMCC 1.7738</strain>
    </source>
</reference>
<sequence length="251" mass="26051">MPSRRQLLVTTTSLALATIAGCSESSPQTSSPADSPTATKPTETTRTATGTPTSTETARSTTSPQTTATAETTETPQNATQTNDPSPTPSGAFSLSSPSFEDGGPIPETFTCDGQNVSPALDIADPPSATEAFALVVDDPDAPRSDPFVHWLLWNVPGDTQRIPVNVPQTETVEGLGGARQGTNDAGSVGYTGPCPPVGDSPHRYRLVLYALDSTLSVEAGATRDDLSGSLAERQLDTTTLVGTYARQQGQ</sequence>
<dbReference type="STRING" id="553466.SAMN04487950_3962"/>
<dbReference type="InterPro" id="IPR008914">
    <property type="entry name" value="PEBP"/>
</dbReference>